<dbReference type="InterPro" id="IPR053065">
    <property type="entry name" value="Archenteron_Induction-Rel"/>
</dbReference>
<evidence type="ECO:0000313" key="5">
    <source>
        <dbReference type="EMBL" id="EON95954.1"/>
    </source>
</evidence>
<sequence>MRLLTGLAIAALSGLSVAASQEPAEVYILTADRDSFAQTSPPQIPRQVARDILFQRLRSESSYSDLPDSTDEETSLSHILKYGSSPAPLFEEQRPPRSQLVVILEGITSENAKSLRQQVSDSNFKQTFTISDPPSASANRQLVDVEFKAAGIAMPCEPSFAINPFDMTCWTTRSLVVKYDALKDSRYFSSFVEMIPELVKTVERGYLEATLVLMPESSRNSKLSYWTSTPPSQLQRRQSGESVLTEGDVAKPKTQASKAAGNDNGAFAWATADPKTIPACFQSFNSCATATGNCSGHGECTDKYAIPGQPTGADDAVCFRCECKSTYKYPEKGENSPHVHWGGNICQKVDVSSPFWLIAGLTIVLVGIVSFCIGLLFSVGEEKLPGVIGAGVSRSK</sequence>
<proteinExistence type="predicted"/>
<feature type="signal peptide" evidence="3">
    <location>
        <begin position="1"/>
        <end position="18"/>
    </location>
</feature>
<dbReference type="AlphaFoldDB" id="R8B9G8"/>
<protein>
    <submittedName>
        <fullName evidence="5">Putative arsenate reductase protein</fullName>
    </submittedName>
</protein>
<evidence type="ECO:0000313" key="6">
    <source>
        <dbReference type="Proteomes" id="UP000014074"/>
    </source>
</evidence>
<dbReference type="GeneID" id="19329405"/>
<dbReference type="KEGG" id="tmn:UCRPA7_8544"/>
<keyword evidence="6" id="KW-1185">Reference proteome</keyword>
<accession>R8B9G8</accession>
<dbReference type="GO" id="GO:0005783">
    <property type="term" value="C:endoplasmic reticulum"/>
    <property type="evidence" value="ECO:0007669"/>
    <property type="project" value="TreeGrafter"/>
</dbReference>
<dbReference type="Proteomes" id="UP000014074">
    <property type="component" value="Unassembled WGS sequence"/>
</dbReference>
<dbReference type="InterPro" id="IPR024382">
    <property type="entry name" value="Vps3844_C"/>
</dbReference>
<dbReference type="PANTHER" id="PTHR36853">
    <property type="entry name" value="EXPRESSED PROTEIN"/>
    <property type="match status" value="1"/>
</dbReference>
<feature type="chain" id="PRO_5004452434" evidence="3">
    <location>
        <begin position="19"/>
        <end position="396"/>
    </location>
</feature>
<feature type="compositionally biased region" description="Polar residues" evidence="1">
    <location>
        <begin position="221"/>
        <end position="242"/>
    </location>
</feature>
<keyword evidence="2" id="KW-1133">Transmembrane helix</keyword>
<dbReference type="EMBL" id="KB933365">
    <property type="protein sequence ID" value="EON95954.1"/>
    <property type="molecule type" value="Genomic_DNA"/>
</dbReference>
<gene>
    <name evidence="5" type="ORF">UCRPA7_8544</name>
</gene>
<evidence type="ECO:0000259" key="4">
    <source>
        <dbReference type="Pfam" id="PF12955"/>
    </source>
</evidence>
<keyword evidence="2" id="KW-0472">Membrane</keyword>
<evidence type="ECO:0000256" key="2">
    <source>
        <dbReference type="SAM" id="Phobius"/>
    </source>
</evidence>
<dbReference type="PANTHER" id="PTHR36853:SF1">
    <property type="entry name" value="DUF3844 DOMAIN-CONTAINING PROTEIN"/>
    <property type="match status" value="1"/>
</dbReference>
<dbReference type="eggNOG" id="ENOG502S64Q">
    <property type="taxonomic scope" value="Eukaryota"/>
</dbReference>
<dbReference type="OrthoDB" id="5583277at2759"/>
<keyword evidence="2" id="KW-0812">Transmembrane</keyword>
<keyword evidence="3" id="KW-0732">Signal</keyword>
<organism evidence="5 6">
    <name type="scientific">Phaeoacremonium minimum (strain UCR-PA7)</name>
    <name type="common">Esca disease fungus</name>
    <name type="synonym">Togninia minima</name>
    <dbReference type="NCBI Taxonomy" id="1286976"/>
    <lineage>
        <taxon>Eukaryota</taxon>
        <taxon>Fungi</taxon>
        <taxon>Dikarya</taxon>
        <taxon>Ascomycota</taxon>
        <taxon>Pezizomycotina</taxon>
        <taxon>Sordariomycetes</taxon>
        <taxon>Sordariomycetidae</taxon>
        <taxon>Togniniales</taxon>
        <taxon>Togniniaceae</taxon>
        <taxon>Phaeoacremonium</taxon>
    </lineage>
</organism>
<evidence type="ECO:0000256" key="1">
    <source>
        <dbReference type="SAM" id="MobiDB-lite"/>
    </source>
</evidence>
<reference evidence="6" key="1">
    <citation type="journal article" date="2013" name="Genome Announc.">
        <title>Draft genome sequence of the ascomycete Phaeoacremonium aleophilum strain UCR-PA7, a causal agent of the esca disease complex in grapevines.</title>
        <authorList>
            <person name="Blanco-Ulate B."/>
            <person name="Rolshausen P."/>
            <person name="Cantu D."/>
        </authorList>
    </citation>
    <scope>NUCLEOTIDE SEQUENCE [LARGE SCALE GENOMIC DNA]</scope>
    <source>
        <strain evidence="6">UCR-PA7</strain>
    </source>
</reference>
<evidence type="ECO:0000256" key="3">
    <source>
        <dbReference type="SAM" id="SignalP"/>
    </source>
</evidence>
<dbReference type="HOGENOM" id="CLU_054960_0_0_1"/>
<feature type="transmembrane region" description="Helical" evidence="2">
    <location>
        <begin position="355"/>
        <end position="377"/>
    </location>
</feature>
<name>R8B9G8_PHAM7</name>
<feature type="domain" description="Vacuolar sorting protein Vps3844 C-terminal" evidence="4">
    <location>
        <begin position="280"/>
        <end position="390"/>
    </location>
</feature>
<dbReference type="RefSeq" id="XP_007919247.1">
    <property type="nucleotide sequence ID" value="XM_007921056.1"/>
</dbReference>
<feature type="region of interest" description="Disordered" evidence="1">
    <location>
        <begin position="221"/>
        <end position="260"/>
    </location>
</feature>
<dbReference type="Pfam" id="PF12955">
    <property type="entry name" value="Vps3844_C"/>
    <property type="match status" value="1"/>
</dbReference>